<keyword evidence="4" id="KW-0067">ATP-binding</keyword>
<comment type="similarity">
    <text evidence="1">Belongs to the protein kinase superfamily. ADCK protein kinase family.</text>
</comment>
<dbReference type="EMBL" id="JAUSVO010000005">
    <property type="protein sequence ID" value="MDQ0439206.1"/>
    <property type="molecule type" value="Genomic_DNA"/>
</dbReference>
<evidence type="ECO:0000256" key="3">
    <source>
        <dbReference type="ARBA" id="ARBA00022741"/>
    </source>
</evidence>
<dbReference type="InterPro" id="IPR034646">
    <property type="entry name" value="ADCK3_dom"/>
</dbReference>
<keyword evidence="7" id="KW-1185">Reference proteome</keyword>
<evidence type="ECO:0000313" key="7">
    <source>
        <dbReference type="Proteomes" id="UP001241603"/>
    </source>
</evidence>
<reference evidence="6 7" key="1">
    <citation type="submission" date="2023-07" db="EMBL/GenBank/DDBJ databases">
        <title>Genomic Encyclopedia of Type Strains, Phase IV (KMG-IV): sequencing the most valuable type-strain genomes for metagenomic binning, comparative biology and taxonomic classification.</title>
        <authorList>
            <person name="Goeker M."/>
        </authorList>
    </citation>
    <scope>NUCLEOTIDE SEQUENCE [LARGE SCALE GENOMIC DNA]</scope>
    <source>
        <strain evidence="6 7">B6-8</strain>
    </source>
</reference>
<dbReference type="PANTHER" id="PTHR43851:SF3">
    <property type="entry name" value="COENZYME Q8"/>
    <property type="match status" value="1"/>
</dbReference>
<evidence type="ECO:0000256" key="2">
    <source>
        <dbReference type="ARBA" id="ARBA00022679"/>
    </source>
</evidence>
<dbReference type="Pfam" id="PF03109">
    <property type="entry name" value="ABC1"/>
    <property type="match status" value="1"/>
</dbReference>
<comment type="caution">
    <text evidence="6">The sequence shown here is derived from an EMBL/GenBank/DDBJ whole genome shotgun (WGS) entry which is preliminary data.</text>
</comment>
<evidence type="ECO:0000256" key="1">
    <source>
        <dbReference type="ARBA" id="ARBA00009670"/>
    </source>
</evidence>
<protein>
    <submittedName>
        <fullName evidence="6">Unusual protein kinase regulating ubiquinone biosynthesis (AarF/ABC1/UbiB family)</fullName>
    </submittedName>
</protein>
<dbReference type="CDD" id="cd13970">
    <property type="entry name" value="ABC1_ADCK3"/>
    <property type="match status" value="1"/>
</dbReference>
<accession>A0ABU0HA57</accession>
<sequence length="451" mass="50260">MSDSERNRLSGRLSRYARVGMNVGGVAAKVAGTRLFGGTLDKGKNASELATALGGLKGPLMKVGQILSTVPDLVPPEYAEELSQLQSNAPPMGWPFVKRRMQAELGPDWEKKFESFDRQPAAAASLGQVHRAVAKDGRALAVKLQYPDMQSAVEADLAQLKVLMSIYRRIDRAIDTSEIFEEIGTRIREELDYAREARHALLYKIMLDGQPLVRVPEVEPRLSTRRLLSLTWLEGRRLLDFRDRPLEEKNRIAAAMFNAWWSPFARFGVIHGDPHLGNYTVFEDEDGVAAGINLLDYGCIRIFTPAFVGGVVNLFHGLRENDRDRVVAAYESWGFVGLSNELIDALNIWARFIYAPLIDDRVRTIADGVAPSEYGRREAFQVHQVLKEKGPVTVPREFVFMDRAAIGLGSVFLHLKAEMNFYELFAETIEGFDVALLGQRQQAALGGVGLV</sequence>
<dbReference type="PANTHER" id="PTHR43851">
    <property type="match status" value="1"/>
</dbReference>
<organism evidence="6 7">
    <name type="scientific">Kaistia dalseonensis</name>
    <dbReference type="NCBI Taxonomy" id="410840"/>
    <lineage>
        <taxon>Bacteria</taxon>
        <taxon>Pseudomonadati</taxon>
        <taxon>Pseudomonadota</taxon>
        <taxon>Alphaproteobacteria</taxon>
        <taxon>Hyphomicrobiales</taxon>
        <taxon>Kaistiaceae</taxon>
        <taxon>Kaistia</taxon>
    </lineage>
</organism>
<dbReference type="GO" id="GO:0016301">
    <property type="term" value="F:kinase activity"/>
    <property type="evidence" value="ECO:0007669"/>
    <property type="project" value="UniProtKB-KW"/>
</dbReference>
<evidence type="ECO:0000256" key="4">
    <source>
        <dbReference type="ARBA" id="ARBA00022840"/>
    </source>
</evidence>
<keyword evidence="6" id="KW-0830">Ubiquinone</keyword>
<gene>
    <name evidence="6" type="ORF">QO014_003607</name>
</gene>
<evidence type="ECO:0000313" key="6">
    <source>
        <dbReference type="EMBL" id="MDQ0439206.1"/>
    </source>
</evidence>
<keyword evidence="3" id="KW-0547">Nucleotide-binding</keyword>
<name>A0ABU0HA57_9HYPH</name>
<dbReference type="InterPro" id="IPR011009">
    <property type="entry name" value="Kinase-like_dom_sf"/>
</dbReference>
<dbReference type="InterPro" id="IPR004147">
    <property type="entry name" value="ABC1_dom"/>
</dbReference>
<feature type="domain" description="ABC1 atypical kinase-like" evidence="5">
    <location>
        <begin position="84"/>
        <end position="328"/>
    </location>
</feature>
<dbReference type="SUPFAM" id="SSF56112">
    <property type="entry name" value="Protein kinase-like (PK-like)"/>
    <property type="match status" value="1"/>
</dbReference>
<evidence type="ECO:0000259" key="5">
    <source>
        <dbReference type="Pfam" id="PF03109"/>
    </source>
</evidence>
<keyword evidence="6" id="KW-0418">Kinase</keyword>
<dbReference type="InterPro" id="IPR051409">
    <property type="entry name" value="Atypical_kinase_ADCK"/>
</dbReference>
<dbReference type="RefSeq" id="WP_266350101.1">
    <property type="nucleotide sequence ID" value="NZ_JAPKNG010000005.1"/>
</dbReference>
<keyword evidence="2" id="KW-0808">Transferase</keyword>
<dbReference type="Proteomes" id="UP001241603">
    <property type="component" value="Unassembled WGS sequence"/>
</dbReference>
<proteinExistence type="inferred from homology"/>